<evidence type="ECO:0000256" key="1">
    <source>
        <dbReference type="ARBA" id="ARBA00023157"/>
    </source>
</evidence>
<evidence type="ECO:0000259" key="2">
    <source>
        <dbReference type="PROSITE" id="PS50041"/>
    </source>
</evidence>
<evidence type="ECO:0000313" key="4">
    <source>
        <dbReference type="Proteomes" id="UP001186944"/>
    </source>
</evidence>
<sequence>MIHEGHWIWAQTLDRWEFQLWHRGEPNGKTRENCLEFGSHWNYTWNDAHCDDKKHFICEKP</sequence>
<dbReference type="InterPro" id="IPR018378">
    <property type="entry name" value="C-type_lectin_CS"/>
</dbReference>
<dbReference type="SUPFAM" id="SSF56436">
    <property type="entry name" value="C-type lectin-like"/>
    <property type="match status" value="1"/>
</dbReference>
<dbReference type="InterPro" id="IPR016187">
    <property type="entry name" value="CTDL_fold"/>
</dbReference>
<organism evidence="3 4">
    <name type="scientific">Pinctada imbricata</name>
    <name type="common">Atlantic pearl-oyster</name>
    <name type="synonym">Pinctada martensii</name>
    <dbReference type="NCBI Taxonomy" id="66713"/>
    <lineage>
        <taxon>Eukaryota</taxon>
        <taxon>Metazoa</taxon>
        <taxon>Spiralia</taxon>
        <taxon>Lophotrochozoa</taxon>
        <taxon>Mollusca</taxon>
        <taxon>Bivalvia</taxon>
        <taxon>Autobranchia</taxon>
        <taxon>Pteriomorphia</taxon>
        <taxon>Pterioida</taxon>
        <taxon>Pterioidea</taxon>
        <taxon>Pteriidae</taxon>
        <taxon>Pinctada</taxon>
    </lineage>
</organism>
<feature type="domain" description="C-type lectin" evidence="2">
    <location>
        <begin position="1"/>
        <end position="59"/>
    </location>
</feature>
<proteinExistence type="predicted"/>
<reference evidence="3" key="1">
    <citation type="submission" date="2019-08" db="EMBL/GenBank/DDBJ databases">
        <title>The improved chromosome-level genome for the pearl oyster Pinctada fucata martensii using PacBio sequencing and Hi-C.</title>
        <authorList>
            <person name="Zheng Z."/>
        </authorList>
    </citation>
    <scope>NUCLEOTIDE SEQUENCE</scope>
    <source>
        <strain evidence="3">ZZ-2019</strain>
        <tissue evidence="3">Adductor muscle</tissue>
    </source>
</reference>
<dbReference type="AlphaFoldDB" id="A0AA88XVM2"/>
<dbReference type="Gene3D" id="3.10.100.10">
    <property type="entry name" value="Mannose-Binding Protein A, subunit A"/>
    <property type="match status" value="1"/>
</dbReference>
<dbReference type="InterPro" id="IPR016186">
    <property type="entry name" value="C-type_lectin-like/link_sf"/>
</dbReference>
<comment type="caution">
    <text evidence="3">The sequence shown here is derived from an EMBL/GenBank/DDBJ whole genome shotgun (WGS) entry which is preliminary data.</text>
</comment>
<dbReference type="Pfam" id="PF00059">
    <property type="entry name" value="Lectin_C"/>
    <property type="match status" value="1"/>
</dbReference>
<protein>
    <recommendedName>
        <fullName evidence="2">C-type lectin domain-containing protein</fullName>
    </recommendedName>
</protein>
<dbReference type="EMBL" id="VSWD01000013">
    <property type="protein sequence ID" value="KAK3083892.1"/>
    <property type="molecule type" value="Genomic_DNA"/>
</dbReference>
<keyword evidence="4" id="KW-1185">Reference proteome</keyword>
<gene>
    <name evidence="3" type="ORF">FSP39_004817</name>
</gene>
<evidence type="ECO:0000313" key="3">
    <source>
        <dbReference type="EMBL" id="KAK3083892.1"/>
    </source>
</evidence>
<dbReference type="Proteomes" id="UP001186944">
    <property type="component" value="Unassembled WGS sequence"/>
</dbReference>
<dbReference type="PROSITE" id="PS50041">
    <property type="entry name" value="C_TYPE_LECTIN_2"/>
    <property type="match status" value="1"/>
</dbReference>
<keyword evidence="1" id="KW-1015">Disulfide bond</keyword>
<name>A0AA88XVM2_PINIB</name>
<dbReference type="CDD" id="cd00037">
    <property type="entry name" value="CLECT"/>
    <property type="match status" value="1"/>
</dbReference>
<dbReference type="PROSITE" id="PS00615">
    <property type="entry name" value="C_TYPE_LECTIN_1"/>
    <property type="match status" value="1"/>
</dbReference>
<dbReference type="InterPro" id="IPR001304">
    <property type="entry name" value="C-type_lectin-like"/>
</dbReference>
<accession>A0AA88XVM2</accession>